<evidence type="ECO:0000313" key="1">
    <source>
        <dbReference type="EMBL" id="EKF50910.1"/>
    </source>
</evidence>
<name>K2PHJ1_9LACT</name>
<accession>K2PHJ1</accession>
<evidence type="ECO:0008006" key="3">
    <source>
        <dbReference type="Google" id="ProtNLM"/>
    </source>
</evidence>
<comment type="caution">
    <text evidence="1">The sequence shown here is derived from an EMBL/GenBank/DDBJ whole genome shotgun (WGS) entry which is preliminary data.</text>
</comment>
<protein>
    <recommendedName>
        <fullName evidence="3">Phage protein</fullName>
    </recommendedName>
</protein>
<dbReference type="Proteomes" id="UP000006787">
    <property type="component" value="Unassembled WGS sequence"/>
</dbReference>
<reference evidence="1 2" key="1">
    <citation type="journal article" date="2012" name="J. Bacteriol.">
        <title>Genome Sequence of the Bacteriocin-Producing Strain Lactococcus garvieae DCC43.</title>
        <authorList>
            <person name="Gabrielsen C."/>
            <person name="Brede D.A."/>
            <person name="Hernandez P.E."/>
            <person name="Nes I.F."/>
            <person name="Diep D.B."/>
        </authorList>
    </citation>
    <scope>NUCLEOTIDE SEQUENCE [LARGE SCALE GENOMIC DNA]</scope>
    <source>
        <strain evidence="1 2">DCC43</strain>
    </source>
</reference>
<dbReference type="EMBL" id="AMQS01000030">
    <property type="protein sequence ID" value="EKF50910.1"/>
    <property type="molecule type" value="Genomic_DNA"/>
</dbReference>
<organism evidence="1 2">
    <name type="scientific">Lactococcus garvieae DCC43</name>
    <dbReference type="NCBI Taxonomy" id="1231377"/>
    <lineage>
        <taxon>Bacteria</taxon>
        <taxon>Bacillati</taxon>
        <taxon>Bacillota</taxon>
        <taxon>Bacilli</taxon>
        <taxon>Lactobacillales</taxon>
        <taxon>Streptococcaceae</taxon>
        <taxon>Lactococcus</taxon>
    </lineage>
</organism>
<dbReference type="eggNOG" id="ENOG5033D01">
    <property type="taxonomic scope" value="Bacteria"/>
</dbReference>
<dbReference type="RefSeq" id="WP_004260520.1">
    <property type="nucleotide sequence ID" value="NZ_AMQS01000030.1"/>
</dbReference>
<dbReference type="PATRIC" id="fig|1231377.3.peg.1712"/>
<proteinExistence type="predicted"/>
<gene>
    <name evidence="1" type="ORF">C426_1733</name>
</gene>
<sequence>MAKKGFKLNYGGVSSLLKSPEMQALLEVKASEVRQRCGPGYGQDIHVGKNRANAMVFAETYEAKRDNKKNNTILKAVR</sequence>
<dbReference type="AlphaFoldDB" id="K2PHJ1"/>
<evidence type="ECO:0000313" key="2">
    <source>
        <dbReference type="Proteomes" id="UP000006787"/>
    </source>
</evidence>